<keyword evidence="12" id="KW-1185">Reference proteome</keyword>
<evidence type="ECO:0000256" key="3">
    <source>
        <dbReference type="ARBA" id="ARBA00022801"/>
    </source>
</evidence>
<dbReference type="AlphaFoldDB" id="W9WRB8"/>
<gene>
    <name evidence="7" type="primary">UNG1</name>
    <name evidence="11" type="ORF">A1O5_06527</name>
</gene>
<evidence type="ECO:0000259" key="10">
    <source>
        <dbReference type="SMART" id="SM00986"/>
    </source>
</evidence>
<dbReference type="EMBL" id="AMGX01000009">
    <property type="protein sequence ID" value="EXJ70458.1"/>
    <property type="molecule type" value="Genomic_DNA"/>
</dbReference>
<dbReference type="PANTHER" id="PTHR11264">
    <property type="entry name" value="URACIL-DNA GLYCOSYLASE"/>
    <property type="match status" value="1"/>
</dbReference>
<comment type="catalytic activity">
    <reaction evidence="7">
        <text>Hydrolyzes single-stranded DNA or mismatched double-stranded DNA and polynucleotides, releasing free uracil.</text>
        <dbReference type="EC" id="3.2.2.27"/>
    </reaction>
</comment>
<dbReference type="Gene3D" id="3.40.470.10">
    <property type="entry name" value="Uracil-DNA glycosylase-like domain"/>
    <property type="match status" value="1"/>
</dbReference>
<evidence type="ECO:0000256" key="1">
    <source>
        <dbReference type="ARBA" id="ARBA00008184"/>
    </source>
</evidence>
<comment type="function">
    <text evidence="7">Excises uracil residues from the DNA which can arise as a result of misincorporation of dUMP residues by DNA polymerase or due to deamination of cytosine.</text>
</comment>
<dbReference type="RefSeq" id="XP_007745310.1">
    <property type="nucleotide sequence ID" value="XM_007747120.1"/>
</dbReference>
<dbReference type="GO" id="GO:0005634">
    <property type="term" value="C:nucleus"/>
    <property type="evidence" value="ECO:0007669"/>
    <property type="project" value="UniProtKB-SubCell"/>
</dbReference>
<dbReference type="SMART" id="SM00986">
    <property type="entry name" value="UDG"/>
    <property type="match status" value="1"/>
</dbReference>
<dbReference type="InterPro" id="IPR036895">
    <property type="entry name" value="Uracil-DNA_glycosylase-like_sf"/>
</dbReference>
<dbReference type="PROSITE" id="PS00130">
    <property type="entry name" value="U_DNA_GLYCOSYLASE"/>
    <property type="match status" value="1"/>
</dbReference>
<keyword evidence="4 7" id="KW-0496">Mitochondrion</keyword>
<evidence type="ECO:0000313" key="12">
    <source>
        <dbReference type="Proteomes" id="UP000019471"/>
    </source>
</evidence>
<dbReference type="SMART" id="SM00987">
    <property type="entry name" value="UreE_C"/>
    <property type="match status" value="1"/>
</dbReference>
<feature type="compositionally biased region" description="Polar residues" evidence="9">
    <location>
        <begin position="45"/>
        <end position="55"/>
    </location>
</feature>
<dbReference type="CDD" id="cd10027">
    <property type="entry name" value="UDG-F1-like"/>
    <property type="match status" value="1"/>
</dbReference>
<feature type="active site" description="Proton acceptor" evidence="7 8">
    <location>
        <position position="147"/>
    </location>
</feature>
<dbReference type="STRING" id="1182543.W9WRB8"/>
<keyword evidence="2 7" id="KW-0227">DNA damage</keyword>
<organism evidence="11 12">
    <name type="scientific">Cladophialophora psammophila CBS 110553</name>
    <dbReference type="NCBI Taxonomy" id="1182543"/>
    <lineage>
        <taxon>Eukaryota</taxon>
        <taxon>Fungi</taxon>
        <taxon>Dikarya</taxon>
        <taxon>Ascomycota</taxon>
        <taxon>Pezizomycotina</taxon>
        <taxon>Eurotiomycetes</taxon>
        <taxon>Chaetothyriomycetidae</taxon>
        <taxon>Chaetothyriales</taxon>
        <taxon>Herpotrichiellaceae</taxon>
        <taxon>Cladophialophora</taxon>
    </lineage>
</organism>
<accession>W9WRB8</accession>
<dbReference type="PANTHER" id="PTHR11264:SF0">
    <property type="entry name" value="URACIL-DNA GLYCOSYLASE"/>
    <property type="match status" value="1"/>
</dbReference>
<evidence type="ECO:0000256" key="7">
    <source>
        <dbReference type="HAMAP-Rule" id="MF_03166"/>
    </source>
</evidence>
<comment type="similarity">
    <text evidence="1 7">Belongs to the uracil-DNA glycosylase (UDG) superfamily. UNG family.</text>
</comment>
<evidence type="ECO:0000256" key="6">
    <source>
        <dbReference type="ARBA" id="ARBA00023242"/>
    </source>
</evidence>
<proteinExistence type="inferred from homology"/>
<dbReference type="Proteomes" id="UP000019471">
    <property type="component" value="Unassembled WGS sequence"/>
</dbReference>
<comment type="caution">
    <text evidence="11">The sequence shown here is derived from an EMBL/GenBank/DDBJ whole genome shotgun (WGS) entry which is preliminary data.</text>
</comment>
<dbReference type="NCBIfam" id="NF003592">
    <property type="entry name" value="PRK05254.1-5"/>
    <property type="match status" value="1"/>
</dbReference>
<keyword evidence="6 7" id="KW-0539">Nucleus</keyword>
<dbReference type="HAMAP" id="MF_00148">
    <property type="entry name" value="UDG"/>
    <property type="match status" value="1"/>
</dbReference>
<dbReference type="EC" id="3.2.2.27" evidence="7"/>
<dbReference type="FunFam" id="3.40.470.10:FF:000007">
    <property type="entry name" value="Uracil-DNA glycosylase"/>
    <property type="match status" value="1"/>
</dbReference>
<evidence type="ECO:0000256" key="2">
    <source>
        <dbReference type="ARBA" id="ARBA00022763"/>
    </source>
</evidence>
<evidence type="ECO:0000256" key="8">
    <source>
        <dbReference type="PROSITE-ProRule" id="PRU10072"/>
    </source>
</evidence>
<dbReference type="NCBIfam" id="NF003588">
    <property type="entry name" value="PRK05254.1-1"/>
    <property type="match status" value="1"/>
</dbReference>
<dbReference type="NCBIfam" id="NF003589">
    <property type="entry name" value="PRK05254.1-2"/>
    <property type="match status" value="1"/>
</dbReference>
<evidence type="ECO:0000256" key="5">
    <source>
        <dbReference type="ARBA" id="ARBA00023204"/>
    </source>
</evidence>
<protein>
    <recommendedName>
        <fullName evidence="7">Uracil-DNA glycosylase</fullName>
        <shortName evidence="7">UDG</shortName>
        <ecNumber evidence="7">3.2.2.27</ecNumber>
    </recommendedName>
</protein>
<dbReference type="GeneID" id="19191237"/>
<sequence>MSFYKRKDPPTSSPDDSKKPKKNGSLTSFFGPPKATPTSGGRPGSLTNGVLTASNEPPPPKFDKDKWVAGLTDEQRKLLKLEIETLDPSWLSVLKEEIMTPGFLDLKRFLQKEIDAKQKIYPPLEDVYSWSRHCPLHQVRVVIIGQDPYHGHNQAHGLCFSVRPPTPAPPSLKNIYIAIKKDYPSFSPPPKNGGLLTPWANQGVLLLNTCLTVRAGQANSHSNHGWEKFTQKVIDTVVKLRTRGVVFLGWGTPAQKRCEKITGARHLVLKSVHPSPLSASRGFFDCGHFRKTNNWLEERYGKEGTINWDLNVPQQPIKAPDMQEPPKVTETQKGEPQNAGPATELPEKNNGKKIVQQEEFEGEDDEDAIAALEEIAVMEAEAAAGGKAKADVEIEKTST</sequence>
<evidence type="ECO:0000313" key="11">
    <source>
        <dbReference type="EMBL" id="EXJ70458.1"/>
    </source>
</evidence>
<dbReference type="GO" id="GO:0004844">
    <property type="term" value="F:uracil DNA N-glycosylase activity"/>
    <property type="evidence" value="ECO:0007669"/>
    <property type="project" value="UniProtKB-UniRule"/>
</dbReference>
<dbReference type="HOGENOM" id="CLU_032162_2_0_1"/>
<evidence type="ECO:0000256" key="4">
    <source>
        <dbReference type="ARBA" id="ARBA00023128"/>
    </source>
</evidence>
<dbReference type="GO" id="GO:0005739">
    <property type="term" value="C:mitochondrion"/>
    <property type="evidence" value="ECO:0007669"/>
    <property type="project" value="UniProtKB-SubCell"/>
</dbReference>
<keyword evidence="5 7" id="KW-0234">DNA repair</keyword>
<reference evidence="11 12" key="1">
    <citation type="submission" date="2013-03" db="EMBL/GenBank/DDBJ databases">
        <title>The Genome Sequence of Cladophialophora psammophila CBS 110553.</title>
        <authorList>
            <consortium name="The Broad Institute Genomics Platform"/>
            <person name="Cuomo C."/>
            <person name="de Hoog S."/>
            <person name="Gorbushina A."/>
            <person name="Walker B."/>
            <person name="Young S.K."/>
            <person name="Zeng Q."/>
            <person name="Gargeya S."/>
            <person name="Fitzgerald M."/>
            <person name="Haas B."/>
            <person name="Abouelleil A."/>
            <person name="Allen A.W."/>
            <person name="Alvarado L."/>
            <person name="Arachchi H.M."/>
            <person name="Berlin A.M."/>
            <person name="Chapman S.B."/>
            <person name="Gainer-Dewar J."/>
            <person name="Goldberg J."/>
            <person name="Griggs A."/>
            <person name="Gujja S."/>
            <person name="Hansen M."/>
            <person name="Howarth C."/>
            <person name="Imamovic A."/>
            <person name="Ireland A."/>
            <person name="Larimer J."/>
            <person name="McCowan C."/>
            <person name="Murphy C."/>
            <person name="Pearson M."/>
            <person name="Poon T.W."/>
            <person name="Priest M."/>
            <person name="Roberts A."/>
            <person name="Saif S."/>
            <person name="Shea T."/>
            <person name="Sisk P."/>
            <person name="Sykes S."/>
            <person name="Wortman J."/>
            <person name="Nusbaum C."/>
            <person name="Birren B."/>
        </authorList>
    </citation>
    <scope>NUCLEOTIDE SEQUENCE [LARGE SCALE GENOMIC DNA]</scope>
    <source>
        <strain evidence="11 12">CBS 110553</strain>
    </source>
</reference>
<feature type="region of interest" description="Disordered" evidence="9">
    <location>
        <begin position="1"/>
        <end position="64"/>
    </location>
</feature>
<name>W9WRB8_9EURO</name>
<feature type="region of interest" description="Disordered" evidence="9">
    <location>
        <begin position="316"/>
        <end position="353"/>
    </location>
</feature>
<evidence type="ECO:0000256" key="9">
    <source>
        <dbReference type="SAM" id="MobiDB-lite"/>
    </source>
</evidence>
<dbReference type="InterPro" id="IPR005122">
    <property type="entry name" value="Uracil-DNA_glycosylase-like"/>
</dbReference>
<dbReference type="NCBIfam" id="TIGR00628">
    <property type="entry name" value="ung"/>
    <property type="match status" value="1"/>
</dbReference>
<dbReference type="eggNOG" id="KOG2994">
    <property type="taxonomic scope" value="Eukaryota"/>
</dbReference>
<dbReference type="GO" id="GO:0097510">
    <property type="term" value="P:base-excision repair, AP site formation via deaminated base removal"/>
    <property type="evidence" value="ECO:0007669"/>
    <property type="project" value="TreeGrafter"/>
</dbReference>
<dbReference type="InterPro" id="IPR002043">
    <property type="entry name" value="UDG_fam1"/>
</dbReference>
<dbReference type="InterPro" id="IPR018085">
    <property type="entry name" value="Ura-DNA_Glyclase_AS"/>
</dbReference>
<dbReference type="OrthoDB" id="10031947at2759"/>
<dbReference type="SUPFAM" id="SSF52141">
    <property type="entry name" value="Uracil-DNA glycosylase-like"/>
    <property type="match status" value="1"/>
</dbReference>
<keyword evidence="3 7" id="KW-0378">Hydrolase</keyword>
<feature type="domain" description="Uracil-DNA glycosylase-like" evidence="10">
    <location>
        <begin position="132"/>
        <end position="296"/>
    </location>
</feature>
<dbReference type="Pfam" id="PF03167">
    <property type="entry name" value="UDG"/>
    <property type="match status" value="1"/>
</dbReference>
<comment type="subcellular location">
    <subcellularLocation>
        <location evidence="7">Mitochondrion</location>
    </subcellularLocation>
    <subcellularLocation>
        <location evidence="7">Nucleus</location>
    </subcellularLocation>
</comment>